<dbReference type="PROSITE" id="PS50887">
    <property type="entry name" value="GGDEF"/>
    <property type="match status" value="1"/>
</dbReference>
<dbReference type="SMART" id="SM00267">
    <property type="entry name" value="GGDEF"/>
    <property type="match status" value="1"/>
</dbReference>
<dbReference type="GO" id="GO:0005886">
    <property type="term" value="C:plasma membrane"/>
    <property type="evidence" value="ECO:0007669"/>
    <property type="project" value="TreeGrafter"/>
</dbReference>
<dbReference type="InterPro" id="IPR029787">
    <property type="entry name" value="Nucleotide_cyclase"/>
</dbReference>
<organism evidence="2 3">
    <name type="scientific">Fusibacillus kribbianus</name>
    <dbReference type="NCBI Taxonomy" id="3044208"/>
    <lineage>
        <taxon>Bacteria</taxon>
        <taxon>Bacillati</taxon>
        <taxon>Bacillota</taxon>
        <taxon>Clostridia</taxon>
        <taxon>Lachnospirales</taxon>
        <taxon>Lachnospiraceae</taxon>
        <taxon>Fusibacillus</taxon>
    </lineage>
</organism>
<dbReference type="AlphaFoldDB" id="A0AAP4BDF3"/>
<dbReference type="GO" id="GO:0052621">
    <property type="term" value="F:diguanylate cyclase activity"/>
    <property type="evidence" value="ECO:0007669"/>
    <property type="project" value="UniProtKB-EC"/>
</dbReference>
<dbReference type="InterPro" id="IPR050469">
    <property type="entry name" value="Diguanylate_Cyclase"/>
</dbReference>
<comment type="caution">
    <text evidence="2">The sequence shown here is derived from an EMBL/GenBank/DDBJ whole genome shotgun (WGS) entry which is preliminary data.</text>
</comment>
<dbReference type="EC" id="2.7.7.65" evidence="2"/>
<dbReference type="GO" id="GO:1902201">
    <property type="term" value="P:negative regulation of bacterial-type flagellum-dependent cell motility"/>
    <property type="evidence" value="ECO:0007669"/>
    <property type="project" value="TreeGrafter"/>
</dbReference>
<dbReference type="PANTHER" id="PTHR45138:SF9">
    <property type="entry name" value="DIGUANYLATE CYCLASE DGCM-RELATED"/>
    <property type="match status" value="1"/>
</dbReference>
<dbReference type="InterPro" id="IPR000160">
    <property type="entry name" value="GGDEF_dom"/>
</dbReference>
<gene>
    <name evidence="2" type="ORF">QJ036_11515</name>
</gene>
<evidence type="ECO:0000313" key="2">
    <source>
        <dbReference type="EMBL" id="MDI9243093.1"/>
    </source>
</evidence>
<keyword evidence="3" id="KW-1185">Reference proteome</keyword>
<keyword evidence="2" id="KW-0808">Transferase</keyword>
<reference evidence="2 3" key="1">
    <citation type="submission" date="2023-05" db="EMBL/GenBank/DDBJ databases">
        <title>[ruminococcus] sp. nov., isolated from a pig farm feces dump.</title>
        <authorList>
            <person name="Chang Y.-H."/>
        </authorList>
    </citation>
    <scope>NUCLEOTIDE SEQUENCE [LARGE SCALE GENOMIC DNA]</scope>
    <source>
        <strain evidence="2 3">YH-rum2234</strain>
    </source>
</reference>
<dbReference type="Gene3D" id="3.30.70.270">
    <property type="match status" value="1"/>
</dbReference>
<dbReference type="Proteomes" id="UP001300383">
    <property type="component" value="Unassembled WGS sequence"/>
</dbReference>
<dbReference type="EMBL" id="JASGBQ010000024">
    <property type="protein sequence ID" value="MDI9243093.1"/>
    <property type="molecule type" value="Genomic_DNA"/>
</dbReference>
<dbReference type="GO" id="GO:0043709">
    <property type="term" value="P:cell adhesion involved in single-species biofilm formation"/>
    <property type="evidence" value="ECO:0007669"/>
    <property type="project" value="TreeGrafter"/>
</dbReference>
<evidence type="ECO:0000313" key="3">
    <source>
        <dbReference type="Proteomes" id="UP001300383"/>
    </source>
</evidence>
<evidence type="ECO:0000259" key="1">
    <source>
        <dbReference type="PROSITE" id="PS50887"/>
    </source>
</evidence>
<dbReference type="SUPFAM" id="SSF55073">
    <property type="entry name" value="Nucleotide cyclase"/>
    <property type="match status" value="1"/>
</dbReference>
<dbReference type="CDD" id="cd01949">
    <property type="entry name" value="GGDEF"/>
    <property type="match status" value="1"/>
</dbReference>
<dbReference type="NCBIfam" id="TIGR00254">
    <property type="entry name" value="GGDEF"/>
    <property type="match status" value="1"/>
</dbReference>
<dbReference type="InterPro" id="IPR043128">
    <property type="entry name" value="Rev_trsase/Diguanyl_cyclase"/>
</dbReference>
<keyword evidence="2" id="KW-0548">Nucleotidyltransferase</keyword>
<name>A0AAP4BDF3_9FIRM</name>
<dbReference type="Pfam" id="PF00990">
    <property type="entry name" value="GGDEF"/>
    <property type="match status" value="1"/>
</dbReference>
<feature type="domain" description="GGDEF" evidence="1">
    <location>
        <begin position="26"/>
        <end position="148"/>
    </location>
</feature>
<protein>
    <submittedName>
        <fullName evidence="2">GGDEF domain-containing protein</fullName>
        <ecNumber evidence="2">2.7.7.65</ecNumber>
    </submittedName>
</protein>
<proteinExistence type="predicted"/>
<dbReference type="PANTHER" id="PTHR45138">
    <property type="entry name" value="REGULATORY COMPONENTS OF SENSORY TRANSDUCTION SYSTEM"/>
    <property type="match status" value="1"/>
</dbReference>
<accession>A0AAP4BDF3</accession>
<sequence>MWQQLDGLTGLLNQNSYLNKTDALSQNGTLIVFDIDDFKKINDNYGHLIGDQCLKEIAASIKKAYSKDGFCYRIDGDEFCVLLKENADAEADYRKLINELNSRRKMQNYLPYVSIGSASFTAGDDILTVKETADQNMYQFKRRKKAGK</sequence>